<gene>
    <name evidence="3" type="ORF">TCEB3V08_LOCUS7640</name>
</gene>
<accession>A0A7R9H0W2</accession>
<dbReference type="Gene3D" id="2.40.10.10">
    <property type="entry name" value="Trypsin-like serine proteases"/>
    <property type="match status" value="2"/>
</dbReference>
<dbReference type="Pfam" id="PF00089">
    <property type="entry name" value="Trypsin"/>
    <property type="match status" value="2"/>
</dbReference>
<dbReference type="InterPro" id="IPR001254">
    <property type="entry name" value="Trypsin_dom"/>
</dbReference>
<sequence length="258" mass="27799">MRVIGGKPIMMSEYPWLAALFRRRKLICGGTLLTDRHVLTAAHCVGRPSNELTVELSAHELGMTGPTLTQTRRVSAVLRHPGFRPGGNFNHDLALLRLSTPVAFSSGVRPACLPPIGNCHYKYWFCRNNDANWTPNLASRVNSIIRIKVTLRRSVTGRDCKGESFADSLGTIVGWGKVSEGGPSSVVPRQAMVRIMAREECLEASNYSAITLTPNMLCAGLPQGGADACQELCPGVLGADDPLILGCTLKSASIPIGF</sequence>
<keyword evidence="1" id="KW-1015">Disulfide bond</keyword>
<protein>
    <recommendedName>
        <fullName evidence="2">Peptidase S1 domain-containing protein</fullName>
    </recommendedName>
</protein>
<dbReference type="EMBL" id="OC319245">
    <property type="protein sequence ID" value="CAD7404730.1"/>
    <property type="molecule type" value="Genomic_DNA"/>
</dbReference>
<dbReference type="PANTHER" id="PTHR24258:SF116">
    <property type="entry name" value="FI16631P1-RELATED"/>
    <property type="match status" value="1"/>
</dbReference>
<dbReference type="InterPro" id="IPR043504">
    <property type="entry name" value="Peptidase_S1_PA_chymotrypsin"/>
</dbReference>
<reference evidence="3" key="1">
    <citation type="submission" date="2020-11" db="EMBL/GenBank/DDBJ databases">
        <authorList>
            <person name="Tran Van P."/>
        </authorList>
    </citation>
    <scope>NUCLEOTIDE SEQUENCE</scope>
</reference>
<organism evidence="3">
    <name type="scientific">Timema cristinae</name>
    <name type="common">Walking stick</name>
    <dbReference type="NCBI Taxonomy" id="61476"/>
    <lineage>
        <taxon>Eukaryota</taxon>
        <taxon>Metazoa</taxon>
        <taxon>Ecdysozoa</taxon>
        <taxon>Arthropoda</taxon>
        <taxon>Hexapoda</taxon>
        <taxon>Insecta</taxon>
        <taxon>Pterygota</taxon>
        <taxon>Neoptera</taxon>
        <taxon>Polyneoptera</taxon>
        <taxon>Phasmatodea</taxon>
        <taxon>Timematodea</taxon>
        <taxon>Timematoidea</taxon>
        <taxon>Timematidae</taxon>
        <taxon>Timema</taxon>
    </lineage>
</organism>
<dbReference type="InterPro" id="IPR018114">
    <property type="entry name" value="TRYPSIN_HIS"/>
</dbReference>
<proteinExistence type="predicted"/>
<dbReference type="InterPro" id="IPR009003">
    <property type="entry name" value="Peptidase_S1_PA"/>
</dbReference>
<evidence type="ECO:0000259" key="2">
    <source>
        <dbReference type="PROSITE" id="PS50240"/>
    </source>
</evidence>
<dbReference type="InterPro" id="IPR001314">
    <property type="entry name" value="Peptidase_S1A"/>
</dbReference>
<evidence type="ECO:0000256" key="1">
    <source>
        <dbReference type="ARBA" id="ARBA00023157"/>
    </source>
</evidence>
<dbReference type="PROSITE" id="PS50240">
    <property type="entry name" value="TRYPSIN_DOM"/>
    <property type="match status" value="1"/>
</dbReference>
<dbReference type="FunFam" id="2.40.10.10:FF:000068">
    <property type="entry name" value="transmembrane protease serine 2"/>
    <property type="match status" value="1"/>
</dbReference>
<name>A0A7R9H0W2_TIMCR</name>
<dbReference type="SUPFAM" id="SSF50494">
    <property type="entry name" value="Trypsin-like serine proteases"/>
    <property type="match status" value="1"/>
</dbReference>
<dbReference type="SMART" id="SM00020">
    <property type="entry name" value="Tryp_SPc"/>
    <property type="match status" value="1"/>
</dbReference>
<dbReference type="PRINTS" id="PR00722">
    <property type="entry name" value="CHYMOTRYPSIN"/>
</dbReference>
<dbReference type="GO" id="GO:0004252">
    <property type="term" value="F:serine-type endopeptidase activity"/>
    <property type="evidence" value="ECO:0007669"/>
    <property type="project" value="InterPro"/>
</dbReference>
<dbReference type="CDD" id="cd00190">
    <property type="entry name" value="Tryp_SPc"/>
    <property type="match status" value="1"/>
</dbReference>
<dbReference type="PROSITE" id="PS00134">
    <property type="entry name" value="TRYPSIN_HIS"/>
    <property type="match status" value="1"/>
</dbReference>
<dbReference type="AlphaFoldDB" id="A0A7R9H0W2"/>
<feature type="domain" description="Peptidase S1" evidence="2">
    <location>
        <begin position="3"/>
        <end position="258"/>
    </location>
</feature>
<dbReference type="GO" id="GO:0006508">
    <property type="term" value="P:proteolysis"/>
    <property type="evidence" value="ECO:0007669"/>
    <property type="project" value="InterPro"/>
</dbReference>
<evidence type="ECO:0000313" key="3">
    <source>
        <dbReference type="EMBL" id="CAD7404730.1"/>
    </source>
</evidence>
<dbReference type="PANTHER" id="PTHR24258">
    <property type="entry name" value="SERINE PROTEASE-RELATED"/>
    <property type="match status" value="1"/>
</dbReference>